<organism evidence="2">
    <name type="scientific">Perkinsus marinus (strain ATCC 50983 / TXsc)</name>
    <dbReference type="NCBI Taxonomy" id="423536"/>
    <lineage>
        <taxon>Eukaryota</taxon>
        <taxon>Sar</taxon>
        <taxon>Alveolata</taxon>
        <taxon>Perkinsozoa</taxon>
        <taxon>Perkinsea</taxon>
        <taxon>Perkinsida</taxon>
        <taxon>Perkinsidae</taxon>
        <taxon>Perkinsus</taxon>
    </lineage>
</organism>
<evidence type="ECO:0000313" key="2">
    <source>
        <dbReference type="Proteomes" id="UP000007800"/>
    </source>
</evidence>
<sequence length="50" mass="5202">AFVDTVLSIGVPPAVLDPLLRKVGLRTTFAKLPFHGNSKSAGELADVGLL</sequence>
<accession>C5L1F0</accession>
<dbReference type="AlphaFoldDB" id="C5L1F0"/>
<dbReference type="InParanoid" id="C5L1F0"/>
<dbReference type="EMBL" id="GG678285">
    <property type="protein sequence ID" value="EER09442.1"/>
    <property type="molecule type" value="Genomic_DNA"/>
</dbReference>
<name>C5L1F0_PERM5</name>
<feature type="non-terminal residue" evidence="1">
    <location>
        <position position="1"/>
    </location>
</feature>
<gene>
    <name evidence="1" type="ORF">Pmar_PMAR012318</name>
</gene>
<dbReference type="GeneID" id="9052329"/>
<keyword evidence="2" id="KW-1185">Reference proteome</keyword>
<dbReference type="Proteomes" id="UP000007800">
    <property type="component" value="Unassembled WGS sequence"/>
</dbReference>
<evidence type="ECO:0000313" key="1">
    <source>
        <dbReference type="EMBL" id="EER09442.1"/>
    </source>
</evidence>
<reference evidence="1 2" key="1">
    <citation type="submission" date="2008-07" db="EMBL/GenBank/DDBJ databases">
        <authorList>
            <person name="El-Sayed N."/>
            <person name="Caler E."/>
            <person name="Inman J."/>
            <person name="Amedeo P."/>
            <person name="Hass B."/>
            <person name="Wortman J."/>
        </authorList>
    </citation>
    <scope>NUCLEOTIDE SEQUENCE [LARGE SCALE GENOMIC DNA]</scope>
    <source>
        <strain evidence="2">ATCC 50983 / TXsc</strain>
    </source>
</reference>
<proteinExistence type="predicted"/>
<protein>
    <submittedName>
        <fullName evidence="1">Uncharacterized protein</fullName>
    </submittedName>
</protein>
<feature type="non-terminal residue" evidence="1">
    <location>
        <position position="50"/>
    </location>
</feature>
<dbReference type="RefSeq" id="XP_002777626.1">
    <property type="nucleotide sequence ID" value="XM_002777580.1"/>
</dbReference>